<keyword evidence="7" id="KW-1185">Reference proteome</keyword>
<dbReference type="GO" id="GO:0030313">
    <property type="term" value="C:cell envelope"/>
    <property type="evidence" value="ECO:0007669"/>
    <property type="project" value="UniProtKB-SubCell"/>
</dbReference>
<evidence type="ECO:0000313" key="6">
    <source>
        <dbReference type="EMBL" id="VVE51493.1"/>
    </source>
</evidence>
<name>A0A5E4YUA7_9BURK</name>
<dbReference type="CDD" id="cd02966">
    <property type="entry name" value="TlpA_like_family"/>
    <property type="match status" value="1"/>
</dbReference>
<organism evidence="6 7">
    <name type="scientific">Pandoraea terrae</name>
    <dbReference type="NCBI Taxonomy" id="1537710"/>
    <lineage>
        <taxon>Bacteria</taxon>
        <taxon>Pseudomonadati</taxon>
        <taxon>Pseudomonadota</taxon>
        <taxon>Betaproteobacteria</taxon>
        <taxon>Burkholderiales</taxon>
        <taxon>Burkholderiaceae</taxon>
        <taxon>Pandoraea</taxon>
    </lineage>
</organism>
<protein>
    <submittedName>
        <fullName evidence="6">Alkyl hydroperoxide reductase</fullName>
    </submittedName>
</protein>
<dbReference type="RefSeq" id="WP_150699391.1">
    <property type="nucleotide sequence ID" value="NZ_CABPRZ010000026.1"/>
</dbReference>
<dbReference type="Pfam" id="PF08534">
    <property type="entry name" value="Redoxin"/>
    <property type="match status" value="1"/>
</dbReference>
<dbReference type="PANTHER" id="PTHR42852">
    <property type="entry name" value="THIOL:DISULFIDE INTERCHANGE PROTEIN DSBE"/>
    <property type="match status" value="1"/>
</dbReference>
<dbReference type="PANTHER" id="PTHR42852:SF6">
    <property type="entry name" value="THIOL:DISULFIDE INTERCHANGE PROTEIN DSBE"/>
    <property type="match status" value="1"/>
</dbReference>
<reference evidence="6 7" key="1">
    <citation type="submission" date="2019-08" db="EMBL/GenBank/DDBJ databases">
        <authorList>
            <person name="Peeters C."/>
        </authorList>
    </citation>
    <scope>NUCLEOTIDE SEQUENCE [LARGE SCALE GENOMIC DNA]</scope>
    <source>
        <strain evidence="6 7">LMG 30175</strain>
    </source>
</reference>
<dbReference type="EMBL" id="CABPRZ010000026">
    <property type="protein sequence ID" value="VVE51493.1"/>
    <property type="molecule type" value="Genomic_DNA"/>
</dbReference>
<proteinExistence type="predicted"/>
<gene>
    <name evidence="6" type="ORF">PTE30175_04620</name>
</gene>
<dbReference type="PROSITE" id="PS00194">
    <property type="entry name" value="THIOREDOXIN_1"/>
    <property type="match status" value="1"/>
</dbReference>
<dbReference type="PROSITE" id="PS51352">
    <property type="entry name" value="THIOREDOXIN_2"/>
    <property type="match status" value="1"/>
</dbReference>
<dbReference type="InterPro" id="IPR050553">
    <property type="entry name" value="Thioredoxin_ResA/DsbE_sf"/>
</dbReference>
<dbReference type="InterPro" id="IPR013766">
    <property type="entry name" value="Thioredoxin_domain"/>
</dbReference>
<dbReference type="InterPro" id="IPR013740">
    <property type="entry name" value="Redoxin"/>
</dbReference>
<evidence type="ECO:0000256" key="1">
    <source>
        <dbReference type="ARBA" id="ARBA00004196"/>
    </source>
</evidence>
<dbReference type="GO" id="GO:0015036">
    <property type="term" value="F:disulfide oxidoreductase activity"/>
    <property type="evidence" value="ECO:0007669"/>
    <property type="project" value="UniProtKB-ARBA"/>
</dbReference>
<dbReference type="SUPFAM" id="SSF52833">
    <property type="entry name" value="Thioredoxin-like"/>
    <property type="match status" value="1"/>
</dbReference>
<dbReference type="Proteomes" id="UP000414233">
    <property type="component" value="Unassembled WGS sequence"/>
</dbReference>
<feature type="domain" description="Thioredoxin" evidence="5">
    <location>
        <begin position="34"/>
        <end position="173"/>
    </location>
</feature>
<evidence type="ECO:0000256" key="4">
    <source>
        <dbReference type="ARBA" id="ARBA00023284"/>
    </source>
</evidence>
<keyword evidence="4" id="KW-0676">Redox-active center</keyword>
<accession>A0A5E4YUA7</accession>
<sequence length="173" mass="18401">MAKRILILLVLAVAAAAAGFYFGTRKHAPDPAADAAVQQLFATKLPDLKGAEQPIAQWHGKTLVVNFWAPWCGPCVEEMPDLGTLSHEFSGKDVQFVGIGIDSAQNMIAFEQKVKVDYPLLVAGYAGTDLARAFGNTAGGLPFTVVIDGAGKVRIQKLGRIAPDELRTALKGL</sequence>
<dbReference type="InterPro" id="IPR036249">
    <property type="entry name" value="Thioredoxin-like_sf"/>
</dbReference>
<evidence type="ECO:0000259" key="5">
    <source>
        <dbReference type="PROSITE" id="PS51352"/>
    </source>
</evidence>
<evidence type="ECO:0000313" key="7">
    <source>
        <dbReference type="Proteomes" id="UP000414233"/>
    </source>
</evidence>
<evidence type="ECO:0000256" key="3">
    <source>
        <dbReference type="ARBA" id="ARBA00023157"/>
    </source>
</evidence>
<dbReference type="InterPro" id="IPR017937">
    <property type="entry name" value="Thioredoxin_CS"/>
</dbReference>
<dbReference type="GO" id="GO:0017004">
    <property type="term" value="P:cytochrome complex assembly"/>
    <property type="evidence" value="ECO:0007669"/>
    <property type="project" value="UniProtKB-KW"/>
</dbReference>
<comment type="subcellular location">
    <subcellularLocation>
        <location evidence="1">Cell envelope</location>
    </subcellularLocation>
</comment>
<keyword evidence="2" id="KW-0201">Cytochrome c-type biogenesis</keyword>
<evidence type="ECO:0000256" key="2">
    <source>
        <dbReference type="ARBA" id="ARBA00022748"/>
    </source>
</evidence>
<dbReference type="Gene3D" id="3.40.30.10">
    <property type="entry name" value="Glutaredoxin"/>
    <property type="match status" value="1"/>
</dbReference>
<dbReference type="AlphaFoldDB" id="A0A5E4YUA7"/>
<dbReference type="OrthoDB" id="9811352at2"/>
<keyword evidence="3" id="KW-1015">Disulfide bond</keyword>